<reference evidence="1" key="1">
    <citation type="submission" date="2019-12" db="EMBL/GenBank/DDBJ databases">
        <title>Genome sequencing and annotation of Brassica cretica.</title>
        <authorList>
            <person name="Studholme D.J."/>
            <person name="Sarris P.F."/>
        </authorList>
    </citation>
    <scope>NUCLEOTIDE SEQUENCE</scope>
    <source>
        <strain evidence="1">PFS-102/07</strain>
        <tissue evidence="1">Leaf</tissue>
    </source>
</reference>
<accession>A0A8S9LDV8</accession>
<gene>
    <name evidence="1" type="ORF">F2Q70_00025507</name>
</gene>
<protein>
    <submittedName>
        <fullName evidence="1">Uncharacterized protein</fullName>
    </submittedName>
</protein>
<proteinExistence type="predicted"/>
<name>A0A8S9LDV8_BRACR</name>
<comment type="caution">
    <text evidence="1">The sequence shown here is derived from an EMBL/GenBank/DDBJ whole genome shotgun (WGS) entry which is preliminary data.</text>
</comment>
<dbReference type="AlphaFoldDB" id="A0A8S9LDV8"/>
<sequence>MTNDNNTPIDTTNATQTPLNIAATDATVTTAGTNTALTAAETTTTTLPMGNAADETTRRSLFGAGLYQTAFDQIEERSIKTGFGTVFAICFLAFPRNVCNLSRKRKKKMTNDNNTPIDTTYVIQTPLNVAATDATVTNIGNITASTAAATTSTILPAGNAADETTRRSLFGAGLYQTAFDRIEERSIKTGFGTVFAICFQALPRNKKKMTNDNNTPIDTTDVIQTPVNVAATDATVTYVGNITASTAAATISTILPAGNATDETTRRSLFGAGLYQTAFDRIEERSIKMGFGTVFAICFLALPRKKKKMTNDNNTPIDTTDVIQTPLNIAATDATVASVGNITASTAAATTSTILPAGNAADETTRRSLFGAGLYQTGSVSATASQSGLPAFTILTQNRFMFKALIGLKND</sequence>
<dbReference type="EMBL" id="QGKY02000094">
    <property type="protein sequence ID" value="KAF2604452.1"/>
    <property type="molecule type" value="Genomic_DNA"/>
</dbReference>
<evidence type="ECO:0000313" key="1">
    <source>
        <dbReference type="EMBL" id="KAF2604452.1"/>
    </source>
</evidence>
<organism evidence="1">
    <name type="scientific">Brassica cretica</name>
    <name type="common">Mustard</name>
    <dbReference type="NCBI Taxonomy" id="69181"/>
    <lineage>
        <taxon>Eukaryota</taxon>
        <taxon>Viridiplantae</taxon>
        <taxon>Streptophyta</taxon>
        <taxon>Embryophyta</taxon>
        <taxon>Tracheophyta</taxon>
        <taxon>Spermatophyta</taxon>
        <taxon>Magnoliopsida</taxon>
        <taxon>eudicotyledons</taxon>
        <taxon>Gunneridae</taxon>
        <taxon>Pentapetalae</taxon>
        <taxon>rosids</taxon>
        <taxon>malvids</taxon>
        <taxon>Brassicales</taxon>
        <taxon>Brassicaceae</taxon>
        <taxon>Brassiceae</taxon>
        <taxon>Brassica</taxon>
    </lineage>
</organism>